<name>A0A2I0V8G7_9ASPA</name>
<sequence>MEISLVDAKDNKDTSFLQSERKEKLSNNLRQRQEPKQENLEDKSLFKIKMKT</sequence>
<protein>
    <submittedName>
        <fullName evidence="2">Uncharacterized protein</fullName>
    </submittedName>
</protein>
<gene>
    <name evidence="2" type="ORF">MA16_Dca015701</name>
</gene>
<dbReference type="Proteomes" id="UP000233837">
    <property type="component" value="Unassembled WGS sequence"/>
</dbReference>
<dbReference type="EMBL" id="KZ504071">
    <property type="protein sequence ID" value="PKU59706.1"/>
    <property type="molecule type" value="Genomic_DNA"/>
</dbReference>
<feature type="region of interest" description="Disordered" evidence="1">
    <location>
        <begin position="1"/>
        <end position="52"/>
    </location>
</feature>
<dbReference type="AlphaFoldDB" id="A0A2I0V8G7"/>
<accession>A0A2I0V8G7</accession>
<reference evidence="2 3" key="1">
    <citation type="journal article" date="2016" name="Sci. Rep.">
        <title>The Dendrobium catenatum Lindl. genome sequence provides insights into polysaccharide synthase, floral development and adaptive evolution.</title>
        <authorList>
            <person name="Zhang G.Q."/>
            <person name="Xu Q."/>
            <person name="Bian C."/>
            <person name="Tsai W.C."/>
            <person name="Yeh C.M."/>
            <person name="Liu K.W."/>
            <person name="Yoshida K."/>
            <person name="Zhang L.S."/>
            <person name="Chang S.B."/>
            <person name="Chen F."/>
            <person name="Shi Y."/>
            <person name="Su Y.Y."/>
            <person name="Zhang Y.Q."/>
            <person name="Chen L.J."/>
            <person name="Yin Y."/>
            <person name="Lin M."/>
            <person name="Huang H."/>
            <person name="Deng H."/>
            <person name="Wang Z.W."/>
            <person name="Zhu S.L."/>
            <person name="Zhao X."/>
            <person name="Deng C."/>
            <person name="Niu S.C."/>
            <person name="Huang J."/>
            <person name="Wang M."/>
            <person name="Liu G.H."/>
            <person name="Yang H.J."/>
            <person name="Xiao X.J."/>
            <person name="Hsiao Y.Y."/>
            <person name="Wu W.L."/>
            <person name="Chen Y.Y."/>
            <person name="Mitsuda N."/>
            <person name="Ohme-Takagi M."/>
            <person name="Luo Y.B."/>
            <person name="Van de Peer Y."/>
            <person name="Liu Z.J."/>
        </authorList>
    </citation>
    <scope>NUCLEOTIDE SEQUENCE [LARGE SCALE GENOMIC DNA]</scope>
    <source>
        <tissue evidence="2">The whole plant</tissue>
    </source>
</reference>
<reference evidence="2 3" key="2">
    <citation type="journal article" date="2017" name="Nature">
        <title>The Apostasia genome and the evolution of orchids.</title>
        <authorList>
            <person name="Zhang G.Q."/>
            <person name="Liu K.W."/>
            <person name="Li Z."/>
            <person name="Lohaus R."/>
            <person name="Hsiao Y.Y."/>
            <person name="Niu S.C."/>
            <person name="Wang J.Y."/>
            <person name="Lin Y.C."/>
            <person name="Xu Q."/>
            <person name="Chen L.J."/>
            <person name="Yoshida K."/>
            <person name="Fujiwara S."/>
            <person name="Wang Z.W."/>
            <person name="Zhang Y.Q."/>
            <person name="Mitsuda N."/>
            <person name="Wang M."/>
            <person name="Liu G.H."/>
            <person name="Pecoraro L."/>
            <person name="Huang H.X."/>
            <person name="Xiao X.J."/>
            <person name="Lin M."/>
            <person name="Wu X.Y."/>
            <person name="Wu W.L."/>
            <person name="Chen Y.Y."/>
            <person name="Chang S.B."/>
            <person name="Sakamoto S."/>
            <person name="Ohme-Takagi M."/>
            <person name="Yagi M."/>
            <person name="Zeng S.J."/>
            <person name="Shen C.Y."/>
            <person name="Yeh C.M."/>
            <person name="Luo Y.B."/>
            <person name="Tsai W.C."/>
            <person name="Van de Peer Y."/>
            <person name="Liu Z.J."/>
        </authorList>
    </citation>
    <scope>NUCLEOTIDE SEQUENCE [LARGE SCALE GENOMIC DNA]</scope>
    <source>
        <tissue evidence="2">The whole plant</tissue>
    </source>
</reference>
<feature type="compositionally biased region" description="Basic and acidic residues" evidence="1">
    <location>
        <begin position="7"/>
        <end position="45"/>
    </location>
</feature>
<evidence type="ECO:0000256" key="1">
    <source>
        <dbReference type="SAM" id="MobiDB-lite"/>
    </source>
</evidence>
<evidence type="ECO:0000313" key="2">
    <source>
        <dbReference type="EMBL" id="PKU59706.1"/>
    </source>
</evidence>
<proteinExistence type="predicted"/>
<organism evidence="2 3">
    <name type="scientific">Dendrobium catenatum</name>
    <dbReference type="NCBI Taxonomy" id="906689"/>
    <lineage>
        <taxon>Eukaryota</taxon>
        <taxon>Viridiplantae</taxon>
        <taxon>Streptophyta</taxon>
        <taxon>Embryophyta</taxon>
        <taxon>Tracheophyta</taxon>
        <taxon>Spermatophyta</taxon>
        <taxon>Magnoliopsida</taxon>
        <taxon>Liliopsida</taxon>
        <taxon>Asparagales</taxon>
        <taxon>Orchidaceae</taxon>
        <taxon>Epidendroideae</taxon>
        <taxon>Malaxideae</taxon>
        <taxon>Dendrobiinae</taxon>
        <taxon>Dendrobium</taxon>
    </lineage>
</organism>
<keyword evidence="3" id="KW-1185">Reference proteome</keyword>
<evidence type="ECO:0000313" key="3">
    <source>
        <dbReference type="Proteomes" id="UP000233837"/>
    </source>
</evidence>